<dbReference type="SUPFAM" id="SSF55031">
    <property type="entry name" value="Bacterial exopeptidase dimerisation domain"/>
    <property type="match status" value="1"/>
</dbReference>
<evidence type="ECO:0000256" key="1">
    <source>
        <dbReference type="PIRSR" id="PIRSR005962-1"/>
    </source>
</evidence>
<dbReference type="InterPro" id="IPR017439">
    <property type="entry name" value="Amidohydrolase"/>
</dbReference>
<feature type="binding site" evidence="1">
    <location>
        <position position="385"/>
    </location>
    <ligand>
        <name>Mn(2+)</name>
        <dbReference type="ChEBI" id="CHEBI:29035"/>
        <label>2</label>
    </ligand>
</feature>
<sequence length="422" mass="44406">MSTDHDLGTILPGLEALYRDLHRHPELAFQETRTAATAARRMRALGFDVTEKVGVTGVVAVLRNGAGPTVLLRADMDALPIREETGLPWASRERSTDERGLDSPVMHACGHDVHVTALIGACELLTRRRDAWRGTVVAVFQPGEESGLGARRMLEDGLLERFPEPDILLGQHVSPAPHGTVAHCPGVLLGATDVLTVRLFGRGGHGSRPESAVDPVVMAASLVLRLQTVVSREVSPRESAVVTVGTLSAGTTPGAIPAEAELSVNIRSFAPAVRAKVLAAVERRIQAEAVAAGAPREPEIVPLYRLPVTANHPASTERVIAAHAAEFGPRAVHRTGPQSASEDFGLLAEAAARPSVYWFIGGTAPAVFARAVVAGTVERDVPHNHAPTFAPVPRPALATGVRALATAALVWLGPGTTEPGVP</sequence>
<evidence type="ECO:0000313" key="3">
    <source>
        <dbReference type="EMBL" id="GIH87291.1"/>
    </source>
</evidence>
<dbReference type="RefSeq" id="WP_203863531.1">
    <property type="nucleotide sequence ID" value="NZ_BMQP01000038.1"/>
</dbReference>
<dbReference type="InterPro" id="IPR011650">
    <property type="entry name" value="Peptidase_M20_dimer"/>
</dbReference>
<dbReference type="Pfam" id="PF01546">
    <property type="entry name" value="Peptidase_M20"/>
    <property type="match status" value="1"/>
</dbReference>
<feature type="binding site" evidence="1">
    <location>
        <position position="145"/>
    </location>
    <ligand>
        <name>Mn(2+)</name>
        <dbReference type="ChEBI" id="CHEBI:29035"/>
        <label>2</label>
    </ligand>
</feature>
<keyword evidence="1" id="KW-0479">Metal-binding</keyword>
<dbReference type="InterPro" id="IPR002933">
    <property type="entry name" value="Peptidase_M20"/>
</dbReference>
<dbReference type="NCBIfam" id="TIGR01891">
    <property type="entry name" value="amidohydrolases"/>
    <property type="match status" value="1"/>
</dbReference>
<dbReference type="PIRSF" id="PIRSF005962">
    <property type="entry name" value="Pept_M20D_amidohydro"/>
    <property type="match status" value="1"/>
</dbReference>
<dbReference type="PANTHER" id="PTHR11014:SF63">
    <property type="entry name" value="METALLOPEPTIDASE, PUTATIVE (AFU_ORTHOLOGUE AFUA_6G09600)-RELATED"/>
    <property type="match status" value="1"/>
</dbReference>
<dbReference type="Proteomes" id="UP000655044">
    <property type="component" value="Unassembled WGS sequence"/>
</dbReference>
<dbReference type="AlphaFoldDB" id="A0A8J3S7A4"/>
<dbReference type="SUPFAM" id="SSF53187">
    <property type="entry name" value="Zn-dependent exopeptidases"/>
    <property type="match status" value="1"/>
</dbReference>
<dbReference type="EMBL" id="BOOI01000057">
    <property type="protein sequence ID" value="GIH87291.1"/>
    <property type="molecule type" value="Genomic_DNA"/>
</dbReference>
<evidence type="ECO:0000313" key="4">
    <source>
        <dbReference type="Proteomes" id="UP000655044"/>
    </source>
</evidence>
<keyword evidence="3" id="KW-0378">Hydrolase</keyword>
<dbReference type="Gene3D" id="3.40.630.10">
    <property type="entry name" value="Zn peptidases"/>
    <property type="match status" value="1"/>
</dbReference>
<proteinExistence type="predicted"/>
<feature type="binding site" evidence="1">
    <location>
        <position position="109"/>
    </location>
    <ligand>
        <name>Mn(2+)</name>
        <dbReference type="ChEBI" id="CHEBI:29035"/>
        <label>2</label>
    </ligand>
</feature>
<name>A0A8J3S7A4_PLARO</name>
<gene>
    <name evidence="3" type="primary">hipO</name>
    <name evidence="3" type="ORF">Pro02_56990</name>
</gene>
<keyword evidence="4" id="KW-1185">Reference proteome</keyword>
<accession>A0A8J3S7A4</accession>
<feature type="binding site" evidence="1">
    <location>
        <position position="111"/>
    </location>
    <ligand>
        <name>Mn(2+)</name>
        <dbReference type="ChEBI" id="CHEBI:29035"/>
        <label>2</label>
    </ligand>
</feature>
<dbReference type="Pfam" id="PF07687">
    <property type="entry name" value="M20_dimer"/>
    <property type="match status" value="1"/>
</dbReference>
<dbReference type="InterPro" id="IPR036264">
    <property type="entry name" value="Bact_exopeptidase_dim_dom"/>
</dbReference>
<reference evidence="3" key="1">
    <citation type="submission" date="2021-01" db="EMBL/GenBank/DDBJ databases">
        <title>Whole genome shotgun sequence of Planobispora rosea NBRC 15558.</title>
        <authorList>
            <person name="Komaki H."/>
            <person name="Tamura T."/>
        </authorList>
    </citation>
    <scope>NUCLEOTIDE SEQUENCE</scope>
    <source>
        <strain evidence="3">NBRC 15558</strain>
    </source>
</reference>
<dbReference type="Gene3D" id="3.30.70.360">
    <property type="match status" value="1"/>
</dbReference>
<keyword evidence="1" id="KW-0464">Manganese</keyword>
<comment type="caution">
    <text evidence="3">The sequence shown here is derived from an EMBL/GenBank/DDBJ whole genome shotgun (WGS) entry which is preliminary data.</text>
</comment>
<dbReference type="GO" id="GO:0046872">
    <property type="term" value="F:metal ion binding"/>
    <property type="evidence" value="ECO:0007669"/>
    <property type="project" value="UniProtKB-KW"/>
</dbReference>
<feature type="domain" description="Peptidase M20 dimerisation" evidence="2">
    <location>
        <begin position="197"/>
        <end position="290"/>
    </location>
</feature>
<evidence type="ECO:0000259" key="2">
    <source>
        <dbReference type="Pfam" id="PF07687"/>
    </source>
</evidence>
<dbReference type="GO" id="GO:0016787">
    <property type="term" value="F:hydrolase activity"/>
    <property type="evidence" value="ECO:0007669"/>
    <property type="project" value="UniProtKB-KW"/>
</dbReference>
<protein>
    <submittedName>
        <fullName evidence="3">Hippurate hydrolase</fullName>
    </submittedName>
</protein>
<feature type="binding site" evidence="1">
    <location>
        <position position="172"/>
    </location>
    <ligand>
        <name>Mn(2+)</name>
        <dbReference type="ChEBI" id="CHEBI:29035"/>
        <label>2</label>
    </ligand>
</feature>
<organism evidence="3 4">
    <name type="scientific">Planobispora rosea</name>
    <dbReference type="NCBI Taxonomy" id="35762"/>
    <lineage>
        <taxon>Bacteria</taxon>
        <taxon>Bacillati</taxon>
        <taxon>Actinomycetota</taxon>
        <taxon>Actinomycetes</taxon>
        <taxon>Streptosporangiales</taxon>
        <taxon>Streptosporangiaceae</taxon>
        <taxon>Planobispora</taxon>
    </lineage>
</organism>
<comment type="cofactor">
    <cofactor evidence="1">
        <name>Mn(2+)</name>
        <dbReference type="ChEBI" id="CHEBI:29035"/>
    </cofactor>
    <text evidence="1">The Mn(2+) ion enhances activity.</text>
</comment>
<dbReference type="PANTHER" id="PTHR11014">
    <property type="entry name" value="PEPTIDASE M20 FAMILY MEMBER"/>
    <property type="match status" value="1"/>
</dbReference>